<dbReference type="OrthoDB" id="5976022at2759"/>
<comment type="caution">
    <text evidence="3">The sequence shown here is derived from an EMBL/GenBank/DDBJ whole genome shotgun (WGS) entry which is preliminary data.</text>
</comment>
<dbReference type="SMART" id="SM00173">
    <property type="entry name" value="RAS"/>
    <property type="match status" value="1"/>
</dbReference>
<dbReference type="EMBL" id="MLAK01000577">
    <property type="protein sequence ID" value="OHT11847.1"/>
    <property type="molecule type" value="Genomic_DNA"/>
</dbReference>
<dbReference type="NCBIfam" id="TIGR00231">
    <property type="entry name" value="small_GTP"/>
    <property type="match status" value="1"/>
</dbReference>
<protein>
    <submittedName>
        <fullName evidence="3">Ras-like protein rasX</fullName>
    </submittedName>
</protein>
<keyword evidence="1" id="KW-0547">Nucleotide-binding</keyword>
<dbReference type="SMART" id="SM00175">
    <property type="entry name" value="RAB"/>
    <property type="match status" value="1"/>
</dbReference>
<dbReference type="GeneID" id="94834941"/>
<dbReference type="Gene3D" id="3.40.50.300">
    <property type="entry name" value="P-loop containing nucleotide triphosphate hydrolases"/>
    <property type="match status" value="1"/>
</dbReference>
<dbReference type="FunFam" id="3.40.50.300:FF:001447">
    <property type="entry name" value="Ras-related protein Rab-1B"/>
    <property type="match status" value="1"/>
</dbReference>
<dbReference type="PROSITE" id="PS51421">
    <property type="entry name" value="RAS"/>
    <property type="match status" value="1"/>
</dbReference>
<dbReference type="VEuPathDB" id="TrichDB:TRFO_18525"/>
<keyword evidence="2" id="KW-0342">GTP-binding</keyword>
<dbReference type="SMART" id="SM00174">
    <property type="entry name" value="RHO"/>
    <property type="match status" value="1"/>
</dbReference>
<dbReference type="InterPro" id="IPR027417">
    <property type="entry name" value="P-loop_NTPase"/>
</dbReference>
<dbReference type="SUPFAM" id="SSF52540">
    <property type="entry name" value="P-loop containing nucleoside triphosphate hydrolases"/>
    <property type="match status" value="1"/>
</dbReference>
<dbReference type="RefSeq" id="XP_068364983.1">
    <property type="nucleotide sequence ID" value="XM_068500237.1"/>
</dbReference>
<dbReference type="PANTHER" id="PTHR47977">
    <property type="entry name" value="RAS-RELATED PROTEIN RAB"/>
    <property type="match status" value="1"/>
</dbReference>
<dbReference type="PROSITE" id="PS51419">
    <property type="entry name" value="RAB"/>
    <property type="match status" value="1"/>
</dbReference>
<evidence type="ECO:0000313" key="4">
    <source>
        <dbReference type="Proteomes" id="UP000179807"/>
    </source>
</evidence>
<sequence>MNRLNVCVLGDSNCGKTCILLRETRDIFEPQYIPTIQDYFETRMVMNQKKWFLSIVDTSGKESLNSTKISAIQSSNCFILVYSIDSKNSYSKLEKYKSMIEAHTVVPNAPLILCANKSDLNENRVVSTELGKSLAEKWNASFFEVSAKQGCDEIKKAFQELINLSILQNMEQNYDGDSCCLLM</sequence>
<dbReference type="Pfam" id="PF00071">
    <property type="entry name" value="Ras"/>
    <property type="match status" value="1"/>
</dbReference>
<evidence type="ECO:0000256" key="1">
    <source>
        <dbReference type="ARBA" id="ARBA00022741"/>
    </source>
</evidence>
<dbReference type="InterPro" id="IPR005225">
    <property type="entry name" value="Small_GTP-bd"/>
</dbReference>
<dbReference type="GO" id="GO:0005525">
    <property type="term" value="F:GTP binding"/>
    <property type="evidence" value="ECO:0007669"/>
    <property type="project" value="UniProtKB-KW"/>
</dbReference>
<name>A0A1J4KKM6_9EUKA</name>
<dbReference type="InterPro" id="IPR001806">
    <property type="entry name" value="Small_GTPase"/>
</dbReference>
<organism evidence="3 4">
    <name type="scientific">Tritrichomonas foetus</name>
    <dbReference type="NCBI Taxonomy" id="1144522"/>
    <lineage>
        <taxon>Eukaryota</taxon>
        <taxon>Metamonada</taxon>
        <taxon>Parabasalia</taxon>
        <taxon>Tritrichomonadida</taxon>
        <taxon>Tritrichomonadidae</taxon>
        <taxon>Tritrichomonas</taxon>
    </lineage>
</organism>
<dbReference type="PROSITE" id="PS51420">
    <property type="entry name" value="RHO"/>
    <property type="match status" value="1"/>
</dbReference>
<reference evidence="3" key="1">
    <citation type="submission" date="2016-10" db="EMBL/GenBank/DDBJ databases">
        <authorList>
            <person name="Benchimol M."/>
            <person name="Almeida L.G."/>
            <person name="Vasconcelos A.T."/>
            <person name="Perreira-Neves A."/>
            <person name="Rosa I.A."/>
            <person name="Tasca T."/>
            <person name="Bogo M.R."/>
            <person name="de Souza W."/>
        </authorList>
    </citation>
    <scope>NUCLEOTIDE SEQUENCE [LARGE SCALE GENOMIC DNA]</scope>
    <source>
        <strain evidence="3">K</strain>
    </source>
</reference>
<dbReference type="GO" id="GO:0003924">
    <property type="term" value="F:GTPase activity"/>
    <property type="evidence" value="ECO:0007669"/>
    <property type="project" value="InterPro"/>
</dbReference>
<gene>
    <name evidence="3" type="primary">rasX</name>
    <name evidence="3" type="ORF">TRFO_18525</name>
</gene>
<keyword evidence="4" id="KW-1185">Reference proteome</keyword>
<dbReference type="AlphaFoldDB" id="A0A1J4KKM6"/>
<evidence type="ECO:0000313" key="3">
    <source>
        <dbReference type="EMBL" id="OHT11847.1"/>
    </source>
</evidence>
<evidence type="ECO:0000256" key="2">
    <source>
        <dbReference type="ARBA" id="ARBA00023134"/>
    </source>
</evidence>
<dbReference type="PRINTS" id="PR00449">
    <property type="entry name" value="RASTRNSFRMNG"/>
</dbReference>
<proteinExistence type="predicted"/>
<accession>A0A1J4KKM6</accession>
<dbReference type="Proteomes" id="UP000179807">
    <property type="component" value="Unassembled WGS sequence"/>
</dbReference>
<dbReference type="InterPro" id="IPR050227">
    <property type="entry name" value="Rab"/>
</dbReference>